<feature type="compositionally biased region" description="Basic and acidic residues" evidence="4">
    <location>
        <begin position="76"/>
        <end position="87"/>
    </location>
</feature>
<sequence>MAAAAKWLRKIPRHSVAGAFAFNSPVRCSIGSSSSSSYRSSSSFPPQLCQRVATMSSSSSSSGSSSSSSSSSQMEAKSRHTVGEDWKAPSREGKLITGLMLNNSMTGCKTEFIPERGGEVNWYACGPTVYDAAHLGHARTYISFDVLRRIFEDFFGLRVRLVMNVTDIDDKIILRSQQQVRG</sequence>
<keyword evidence="3" id="KW-0067">ATP-binding</keyword>
<dbReference type="OrthoDB" id="438179at2759"/>
<reference evidence="6" key="2">
    <citation type="submission" date="2013-10" db="EMBL/GenBank/DDBJ databases">
        <authorList>
            <person name="Aslett M."/>
        </authorList>
    </citation>
    <scope>NUCLEOTIDE SEQUENCE [LARGE SCALE GENOMIC DNA]</scope>
    <source>
        <strain evidence="6">Houghton</strain>
    </source>
</reference>
<accession>U6MV51</accession>
<protein>
    <recommendedName>
        <fullName evidence="5">tRNA synthetases class I catalytic domain-containing protein</fullName>
    </recommendedName>
</protein>
<dbReference type="GO" id="GO:0006423">
    <property type="term" value="P:cysteinyl-tRNA aminoacylation"/>
    <property type="evidence" value="ECO:0007669"/>
    <property type="project" value="TreeGrafter"/>
</dbReference>
<gene>
    <name evidence="6" type="ORF">ENH_00019050</name>
</gene>
<organism evidence="6 7">
    <name type="scientific">Eimeria necatrix</name>
    <dbReference type="NCBI Taxonomy" id="51315"/>
    <lineage>
        <taxon>Eukaryota</taxon>
        <taxon>Sar</taxon>
        <taxon>Alveolata</taxon>
        <taxon>Apicomplexa</taxon>
        <taxon>Conoidasida</taxon>
        <taxon>Coccidia</taxon>
        <taxon>Eucoccidiorida</taxon>
        <taxon>Eimeriorina</taxon>
        <taxon>Eimeriidae</taxon>
        <taxon>Eimeria</taxon>
    </lineage>
</organism>
<dbReference type="GeneID" id="25472078"/>
<dbReference type="InterPro" id="IPR024909">
    <property type="entry name" value="Cys-tRNA/MSH_ligase"/>
</dbReference>
<dbReference type="RefSeq" id="XP_013434817.1">
    <property type="nucleotide sequence ID" value="XM_013579363.1"/>
</dbReference>
<name>U6MV51_9EIME</name>
<feature type="domain" description="tRNA synthetases class I catalytic" evidence="5">
    <location>
        <begin position="115"/>
        <end position="179"/>
    </location>
</feature>
<dbReference type="Pfam" id="PF01406">
    <property type="entry name" value="tRNA-synt_1e"/>
    <property type="match status" value="1"/>
</dbReference>
<reference evidence="6" key="1">
    <citation type="submission" date="2013-10" db="EMBL/GenBank/DDBJ databases">
        <title>Genomic analysis of the causative agents of coccidiosis in chickens.</title>
        <authorList>
            <person name="Reid A.J."/>
            <person name="Blake D."/>
            <person name="Billington K."/>
            <person name="Browne H."/>
            <person name="Dunn M."/>
            <person name="Hung S."/>
            <person name="Kawahara F."/>
            <person name="Miranda-Saavedra D."/>
            <person name="Mourier T."/>
            <person name="Nagra H."/>
            <person name="Otto T.D."/>
            <person name="Rawlings N."/>
            <person name="Sanchez A."/>
            <person name="Sanders M."/>
            <person name="Subramaniam C."/>
            <person name="Tay Y."/>
            <person name="Dear P."/>
            <person name="Doerig C."/>
            <person name="Gruber A."/>
            <person name="Parkinson J."/>
            <person name="Shirley M."/>
            <person name="Wan K.L."/>
            <person name="Berriman M."/>
            <person name="Tomley F."/>
            <person name="Pain A."/>
        </authorList>
    </citation>
    <scope>NUCLEOTIDE SEQUENCE [LARGE SCALE GENOMIC DNA]</scope>
    <source>
        <strain evidence="6">Houghton</strain>
    </source>
</reference>
<evidence type="ECO:0000313" key="7">
    <source>
        <dbReference type="Proteomes" id="UP000030754"/>
    </source>
</evidence>
<dbReference type="PANTHER" id="PTHR10890:SF3">
    <property type="entry name" value="CYSTEINE--TRNA LIGASE, CYTOPLASMIC"/>
    <property type="match status" value="1"/>
</dbReference>
<dbReference type="Proteomes" id="UP000030754">
    <property type="component" value="Unassembled WGS sequence"/>
</dbReference>
<feature type="region of interest" description="Disordered" evidence="4">
    <location>
        <begin position="51"/>
        <end position="87"/>
    </location>
</feature>
<dbReference type="GO" id="GO:0004817">
    <property type="term" value="F:cysteine-tRNA ligase activity"/>
    <property type="evidence" value="ECO:0007669"/>
    <property type="project" value="TreeGrafter"/>
</dbReference>
<keyword evidence="7" id="KW-1185">Reference proteome</keyword>
<dbReference type="InterPro" id="IPR014729">
    <property type="entry name" value="Rossmann-like_a/b/a_fold"/>
</dbReference>
<keyword evidence="1" id="KW-0436">Ligase</keyword>
<dbReference type="Gene3D" id="3.40.50.620">
    <property type="entry name" value="HUPs"/>
    <property type="match status" value="1"/>
</dbReference>
<proteinExistence type="predicted"/>
<dbReference type="InterPro" id="IPR032678">
    <property type="entry name" value="tRNA-synt_1_cat_dom"/>
</dbReference>
<dbReference type="AlphaFoldDB" id="U6MV51"/>
<dbReference type="PANTHER" id="PTHR10890">
    <property type="entry name" value="CYSTEINYL-TRNA SYNTHETASE"/>
    <property type="match status" value="1"/>
</dbReference>
<evidence type="ECO:0000313" key="6">
    <source>
        <dbReference type="EMBL" id="CDJ66349.1"/>
    </source>
</evidence>
<feature type="compositionally biased region" description="Low complexity" evidence="4">
    <location>
        <begin position="56"/>
        <end position="72"/>
    </location>
</feature>
<evidence type="ECO:0000256" key="1">
    <source>
        <dbReference type="ARBA" id="ARBA00022598"/>
    </source>
</evidence>
<dbReference type="GO" id="GO:0005524">
    <property type="term" value="F:ATP binding"/>
    <property type="evidence" value="ECO:0007669"/>
    <property type="project" value="UniProtKB-KW"/>
</dbReference>
<dbReference type="SUPFAM" id="SSF52374">
    <property type="entry name" value="Nucleotidylyl transferase"/>
    <property type="match status" value="1"/>
</dbReference>
<evidence type="ECO:0000259" key="5">
    <source>
        <dbReference type="Pfam" id="PF01406"/>
    </source>
</evidence>
<keyword evidence="2" id="KW-0547">Nucleotide-binding</keyword>
<dbReference type="VEuPathDB" id="ToxoDB:ENH_00019050"/>
<evidence type="ECO:0000256" key="2">
    <source>
        <dbReference type="ARBA" id="ARBA00022741"/>
    </source>
</evidence>
<dbReference type="EMBL" id="HG723557">
    <property type="protein sequence ID" value="CDJ66349.1"/>
    <property type="molecule type" value="Genomic_DNA"/>
</dbReference>
<dbReference type="GO" id="GO:0005737">
    <property type="term" value="C:cytoplasm"/>
    <property type="evidence" value="ECO:0007669"/>
    <property type="project" value="TreeGrafter"/>
</dbReference>
<evidence type="ECO:0000256" key="3">
    <source>
        <dbReference type="ARBA" id="ARBA00022840"/>
    </source>
</evidence>
<evidence type="ECO:0000256" key="4">
    <source>
        <dbReference type="SAM" id="MobiDB-lite"/>
    </source>
</evidence>